<accession>A0ABD2W7X4</accession>
<keyword evidence="5" id="KW-1185">Reference proteome</keyword>
<evidence type="ECO:0000256" key="1">
    <source>
        <dbReference type="SAM" id="Coils"/>
    </source>
</evidence>
<feature type="compositionally biased region" description="Acidic residues" evidence="2">
    <location>
        <begin position="270"/>
        <end position="282"/>
    </location>
</feature>
<dbReference type="PANTHER" id="PTHR45615">
    <property type="entry name" value="MYOSIN HEAVY CHAIN, NON-MUSCLE"/>
    <property type="match status" value="1"/>
</dbReference>
<proteinExistence type="predicted"/>
<gene>
    <name evidence="4" type="ORF">TKK_016244</name>
</gene>
<evidence type="ECO:0000313" key="4">
    <source>
        <dbReference type="EMBL" id="KAL3388824.1"/>
    </source>
</evidence>
<dbReference type="InterPro" id="IPR000237">
    <property type="entry name" value="GRIP_dom"/>
</dbReference>
<feature type="coiled-coil region" evidence="1">
    <location>
        <begin position="379"/>
        <end position="448"/>
    </location>
</feature>
<dbReference type="PANTHER" id="PTHR45615:SF80">
    <property type="entry name" value="GRIP DOMAIN-CONTAINING PROTEIN"/>
    <property type="match status" value="1"/>
</dbReference>
<feature type="compositionally biased region" description="Basic residues" evidence="2">
    <location>
        <begin position="125"/>
        <end position="144"/>
    </location>
</feature>
<evidence type="ECO:0000313" key="5">
    <source>
        <dbReference type="Proteomes" id="UP001627154"/>
    </source>
</evidence>
<organism evidence="4 5">
    <name type="scientific">Trichogramma kaykai</name>
    <dbReference type="NCBI Taxonomy" id="54128"/>
    <lineage>
        <taxon>Eukaryota</taxon>
        <taxon>Metazoa</taxon>
        <taxon>Ecdysozoa</taxon>
        <taxon>Arthropoda</taxon>
        <taxon>Hexapoda</taxon>
        <taxon>Insecta</taxon>
        <taxon>Pterygota</taxon>
        <taxon>Neoptera</taxon>
        <taxon>Endopterygota</taxon>
        <taxon>Hymenoptera</taxon>
        <taxon>Apocrita</taxon>
        <taxon>Proctotrupomorpha</taxon>
        <taxon>Chalcidoidea</taxon>
        <taxon>Trichogrammatidae</taxon>
        <taxon>Trichogramma</taxon>
    </lineage>
</organism>
<dbReference type="EMBL" id="JBJJXI010000128">
    <property type="protein sequence ID" value="KAL3388824.1"/>
    <property type="molecule type" value="Genomic_DNA"/>
</dbReference>
<feature type="compositionally biased region" description="Low complexity" evidence="2">
    <location>
        <begin position="84"/>
        <end position="98"/>
    </location>
</feature>
<comment type="caution">
    <text evidence="4">The sequence shown here is derived from an EMBL/GenBank/DDBJ whole genome shotgun (WGS) entry which is preliminary data.</text>
</comment>
<feature type="compositionally biased region" description="Polar residues" evidence="2">
    <location>
        <begin position="113"/>
        <end position="123"/>
    </location>
</feature>
<feature type="domain" description="GRIP" evidence="3">
    <location>
        <begin position="552"/>
        <end position="600"/>
    </location>
</feature>
<dbReference type="Pfam" id="PF01465">
    <property type="entry name" value="GRIP"/>
    <property type="match status" value="1"/>
</dbReference>
<dbReference type="Proteomes" id="UP001627154">
    <property type="component" value="Unassembled WGS sequence"/>
</dbReference>
<dbReference type="PROSITE" id="PS50913">
    <property type="entry name" value="GRIP"/>
    <property type="match status" value="1"/>
</dbReference>
<feature type="compositionally biased region" description="Low complexity" evidence="2">
    <location>
        <begin position="36"/>
        <end position="76"/>
    </location>
</feature>
<feature type="region of interest" description="Disordered" evidence="2">
    <location>
        <begin position="253"/>
        <end position="282"/>
    </location>
</feature>
<evidence type="ECO:0000256" key="2">
    <source>
        <dbReference type="SAM" id="MobiDB-lite"/>
    </source>
</evidence>
<dbReference type="AlphaFoldDB" id="A0ABD2W7X4"/>
<feature type="coiled-coil region" evidence="1">
    <location>
        <begin position="206"/>
        <end position="247"/>
    </location>
</feature>
<feature type="compositionally biased region" description="Polar residues" evidence="2">
    <location>
        <begin position="10"/>
        <end position="35"/>
    </location>
</feature>
<name>A0ABD2W7X4_9HYME</name>
<feature type="compositionally biased region" description="Low complexity" evidence="2">
    <location>
        <begin position="465"/>
        <end position="480"/>
    </location>
</feature>
<sequence>MAEESRGSRRNSLSVNSGNARPNGFYQSSGGSYSARTTPLPSPLQSPLSPSRIPRLTTLPSPLASPTTLRRSSSLRVKGERARQLQQQQQQQQHQYYYNDHFPAIVENDGTPKRSQSSLSLTPLRSRHRGHHPFGHHHHNPGHHHHDDCSDADSVRSFGSGLSVASACEHANFALNGTTWSGRQHRYIVHCSTSNLNDGDEYLTPTQRAQRQVRKFQALLKEAHKRADEQEHEIARLSQELVELRIKKVSPVEEKPEAEIAEATTATAGDTDEDDDDEDDDAVCSVRERIPTESSPVKAAAPPGPAVVEAVAAAPATPASAGSSSNASSQPCSPPPPLVIEEIVCARRGPASLSDSGHFDQDEVERLRRQHCDEISEVKRSYNDKVENLLGQLQELQTRLHEERPALELAESRSRKLEEELERSKRQLEEHKALLQEQEERNKHLYLMMYSKGREAARFEASDGASTSGSGSSTKAPSSPSKITVAELLQKLTVTQAELDNVKDSNKSPNLLSLAIKSQSLLSTQEAVSLWVVGTRKAMYRRLMDSRSSEGTLDAEITLQFLKSAVYYFLTDRENVQGHLNAIESILGFTDAEKLNIDKIHRTSRK</sequence>
<evidence type="ECO:0000259" key="3">
    <source>
        <dbReference type="PROSITE" id="PS50913"/>
    </source>
</evidence>
<reference evidence="4 5" key="1">
    <citation type="journal article" date="2024" name="bioRxiv">
        <title>A reference genome for Trichogramma kaykai: A tiny desert-dwelling parasitoid wasp with competing sex-ratio distorters.</title>
        <authorList>
            <person name="Culotta J."/>
            <person name="Lindsey A.R."/>
        </authorList>
    </citation>
    <scope>NUCLEOTIDE SEQUENCE [LARGE SCALE GENOMIC DNA]</scope>
    <source>
        <strain evidence="4 5">KSX58</strain>
    </source>
</reference>
<feature type="region of interest" description="Disordered" evidence="2">
    <location>
        <begin position="459"/>
        <end position="480"/>
    </location>
</feature>
<keyword evidence="1" id="KW-0175">Coiled coil</keyword>
<protein>
    <recommendedName>
        <fullName evidence="3">GRIP domain-containing protein</fullName>
    </recommendedName>
</protein>
<feature type="region of interest" description="Disordered" evidence="2">
    <location>
        <begin position="1"/>
        <end position="151"/>
    </location>
</feature>